<dbReference type="AlphaFoldDB" id="A0A6A3M4T8"/>
<dbReference type="Proteomes" id="UP000429607">
    <property type="component" value="Unassembled WGS sequence"/>
</dbReference>
<protein>
    <recommendedName>
        <fullName evidence="9">Secreted protein</fullName>
    </recommendedName>
</protein>
<feature type="signal peptide" evidence="2">
    <location>
        <begin position="1"/>
        <end position="19"/>
    </location>
</feature>
<feature type="compositionally biased region" description="Basic residues" evidence="1">
    <location>
        <begin position="71"/>
        <end position="80"/>
    </location>
</feature>
<comment type="caution">
    <text evidence="4">The sequence shown here is derived from an EMBL/GenBank/DDBJ whole genome shotgun (WGS) entry which is preliminary data.</text>
</comment>
<keyword evidence="2" id="KW-0732">Signal</keyword>
<accession>A0A6A3M4T8</accession>
<feature type="chain" id="PRO_5036380097" description="Secreted protein" evidence="2">
    <location>
        <begin position="20"/>
        <end position="94"/>
    </location>
</feature>
<evidence type="ECO:0008006" key="9">
    <source>
        <dbReference type="Google" id="ProtNLM"/>
    </source>
</evidence>
<reference evidence="6 8" key="1">
    <citation type="submission" date="2018-09" db="EMBL/GenBank/DDBJ databases">
        <title>Genomic investigation of the strawberry pathogen Phytophthora fragariae indicates pathogenicity is determined by transcriptional variation in three key races.</title>
        <authorList>
            <person name="Adams T.M."/>
            <person name="Armitage A.D."/>
            <person name="Sobczyk M.K."/>
            <person name="Bates H.J."/>
            <person name="Dunwell J.M."/>
            <person name="Nellist C.F."/>
            <person name="Harrison R.J."/>
        </authorList>
    </citation>
    <scope>NUCLEOTIDE SEQUENCE [LARGE SCALE GENOMIC DNA]</scope>
    <source>
        <strain evidence="4 6">SCRP249</strain>
        <strain evidence="3 8">SCRP324</strain>
        <strain evidence="5 7">SCRP333</strain>
    </source>
</reference>
<evidence type="ECO:0000313" key="4">
    <source>
        <dbReference type="EMBL" id="KAE9026512.1"/>
    </source>
</evidence>
<evidence type="ECO:0000256" key="1">
    <source>
        <dbReference type="SAM" id="MobiDB-lite"/>
    </source>
</evidence>
<evidence type="ECO:0000313" key="5">
    <source>
        <dbReference type="EMBL" id="KAE9335489.1"/>
    </source>
</evidence>
<evidence type="ECO:0000313" key="7">
    <source>
        <dbReference type="Proteomes" id="UP000434957"/>
    </source>
</evidence>
<dbReference type="EMBL" id="QXFV01000781">
    <property type="protein sequence ID" value="KAE9026512.1"/>
    <property type="molecule type" value="Genomic_DNA"/>
</dbReference>
<evidence type="ECO:0000313" key="8">
    <source>
        <dbReference type="Proteomes" id="UP000435112"/>
    </source>
</evidence>
<dbReference type="OrthoDB" id="10280949at2759"/>
<evidence type="ECO:0000256" key="2">
    <source>
        <dbReference type="SAM" id="SignalP"/>
    </source>
</evidence>
<dbReference type="Proteomes" id="UP000434957">
    <property type="component" value="Unassembled WGS sequence"/>
</dbReference>
<feature type="region of interest" description="Disordered" evidence="1">
    <location>
        <begin position="57"/>
        <end position="94"/>
    </location>
</feature>
<sequence length="94" mass="10400">MGTSCQFVLWRLTLRLLASETQRPTPTNGSGCGRGVIIGTIKERTDCESHQLANTDEGSYWEHGHPQVGQRRARSTHRRGDRGLNCLRGAIGPQ</sequence>
<gene>
    <name evidence="4" type="ORF">PR001_g12178</name>
    <name evidence="3" type="ORF">PR002_g12536</name>
    <name evidence="5" type="ORF">PR003_g12982</name>
</gene>
<proteinExistence type="predicted"/>
<dbReference type="EMBL" id="QXFU01000794">
    <property type="protein sequence ID" value="KAE9020387.1"/>
    <property type="molecule type" value="Genomic_DNA"/>
</dbReference>
<dbReference type="EMBL" id="QXFT01000803">
    <property type="protein sequence ID" value="KAE9335489.1"/>
    <property type="molecule type" value="Genomic_DNA"/>
</dbReference>
<dbReference type="Proteomes" id="UP000435112">
    <property type="component" value="Unassembled WGS sequence"/>
</dbReference>
<keyword evidence="7" id="KW-1185">Reference proteome</keyword>
<organism evidence="4 6">
    <name type="scientific">Phytophthora rubi</name>
    <dbReference type="NCBI Taxonomy" id="129364"/>
    <lineage>
        <taxon>Eukaryota</taxon>
        <taxon>Sar</taxon>
        <taxon>Stramenopiles</taxon>
        <taxon>Oomycota</taxon>
        <taxon>Peronosporomycetes</taxon>
        <taxon>Peronosporales</taxon>
        <taxon>Peronosporaceae</taxon>
        <taxon>Phytophthora</taxon>
    </lineage>
</organism>
<evidence type="ECO:0000313" key="3">
    <source>
        <dbReference type="EMBL" id="KAE9020387.1"/>
    </source>
</evidence>
<name>A0A6A3M4T8_9STRA</name>
<evidence type="ECO:0000313" key="6">
    <source>
        <dbReference type="Proteomes" id="UP000429607"/>
    </source>
</evidence>